<dbReference type="GeneTree" id="ENSGT00940000174803"/>
<dbReference type="InterPro" id="IPR026895">
    <property type="entry name" value="EMC1"/>
</dbReference>
<dbReference type="PANTHER" id="PTHR21573:SF0">
    <property type="entry name" value="ER MEMBRANE PROTEIN COMPLEX SUBUNIT 1"/>
    <property type="match status" value="1"/>
</dbReference>
<evidence type="ECO:0000256" key="1">
    <source>
        <dbReference type="SAM" id="SignalP"/>
    </source>
</evidence>
<feature type="domain" description="EMC1 first beta-propeller" evidence="2">
    <location>
        <begin position="21"/>
        <end position="74"/>
    </location>
</feature>
<dbReference type="Pfam" id="PF25293">
    <property type="entry name" value="Beta-prop_EMC1_N"/>
    <property type="match status" value="1"/>
</dbReference>
<protein>
    <recommendedName>
        <fullName evidence="2">EMC1 first beta-propeller domain-containing protein</fullName>
    </recommendedName>
</protein>
<keyword evidence="1" id="KW-0732">Signal</keyword>
<name>A0A3B3SK63_9TELE</name>
<dbReference type="GO" id="GO:0034975">
    <property type="term" value="P:protein folding in endoplasmic reticulum"/>
    <property type="evidence" value="ECO:0007669"/>
    <property type="project" value="TreeGrafter"/>
</dbReference>
<dbReference type="Proteomes" id="UP000261540">
    <property type="component" value="Unplaced"/>
</dbReference>
<reference evidence="3" key="1">
    <citation type="submission" date="2025-08" db="UniProtKB">
        <authorList>
            <consortium name="Ensembl"/>
        </authorList>
    </citation>
    <scope>IDENTIFICATION</scope>
</reference>
<dbReference type="AlphaFoldDB" id="A0A3B3SK63"/>
<feature type="chain" id="PRO_5017319154" description="EMC1 first beta-propeller domain-containing protein" evidence="1">
    <location>
        <begin position="22"/>
        <end position="82"/>
    </location>
</feature>
<evidence type="ECO:0000313" key="3">
    <source>
        <dbReference type="Ensembl" id="ENSPKIP00000030733.1"/>
    </source>
</evidence>
<sequence>TMAIFISWFVYFFLLFRFSFAVFEDQVGKFDWRQQYIGKVRFAYFDTQSQASKKLLLATEQNVVASLNSRTGDLCKSTINLF</sequence>
<dbReference type="PANTHER" id="PTHR21573">
    <property type="entry name" value="ER MEMBRANE PROTEIN COMPLEX SUBUNIT 1"/>
    <property type="match status" value="1"/>
</dbReference>
<dbReference type="Ensembl" id="ENSPKIT00000011559.1">
    <property type="protein sequence ID" value="ENSPKIP00000030733.1"/>
    <property type="gene ID" value="ENSPKIG00000011488.1"/>
</dbReference>
<feature type="signal peptide" evidence="1">
    <location>
        <begin position="1"/>
        <end position="21"/>
    </location>
</feature>
<organism evidence="3 4">
    <name type="scientific">Paramormyrops kingsleyae</name>
    <dbReference type="NCBI Taxonomy" id="1676925"/>
    <lineage>
        <taxon>Eukaryota</taxon>
        <taxon>Metazoa</taxon>
        <taxon>Chordata</taxon>
        <taxon>Craniata</taxon>
        <taxon>Vertebrata</taxon>
        <taxon>Euteleostomi</taxon>
        <taxon>Actinopterygii</taxon>
        <taxon>Neopterygii</taxon>
        <taxon>Teleostei</taxon>
        <taxon>Osteoglossocephala</taxon>
        <taxon>Osteoglossomorpha</taxon>
        <taxon>Osteoglossiformes</taxon>
        <taxon>Mormyridae</taxon>
        <taxon>Paramormyrops</taxon>
    </lineage>
</organism>
<proteinExistence type="predicted"/>
<evidence type="ECO:0000259" key="2">
    <source>
        <dbReference type="Pfam" id="PF25293"/>
    </source>
</evidence>
<dbReference type="GO" id="GO:0072546">
    <property type="term" value="C:EMC complex"/>
    <property type="evidence" value="ECO:0007669"/>
    <property type="project" value="InterPro"/>
</dbReference>
<evidence type="ECO:0000313" key="4">
    <source>
        <dbReference type="Proteomes" id="UP000261540"/>
    </source>
</evidence>
<keyword evidence="4" id="KW-1185">Reference proteome</keyword>
<dbReference type="InterPro" id="IPR058545">
    <property type="entry name" value="Beta-prop_EMC1_1st"/>
</dbReference>
<dbReference type="STRING" id="1676925.ENSPKIP00000030733"/>
<accession>A0A3B3SK63</accession>
<reference evidence="3" key="2">
    <citation type="submission" date="2025-09" db="UniProtKB">
        <authorList>
            <consortium name="Ensembl"/>
        </authorList>
    </citation>
    <scope>IDENTIFICATION</scope>
</reference>